<reference evidence="2 3" key="1">
    <citation type="journal article" date="2017" name="Mol. Plant">
        <title>The Genome of Medicinal Plant Macleaya cordata Provides New Insights into Benzylisoquinoline Alkaloids Metabolism.</title>
        <authorList>
            <person name="Liu X."/>
            <person name="Liu Y."/>
            <person name="Huang P."/>
            <person name="Ma Y."/>
            <person name="Qing Z."/>
            <person name="Tang Q."/>
            <person name="Cao H."/>
            <person name="Cheng P."/>
            <person name="Zheng Y."/>
            <person name="Yuan Z."/>
            <person name="Zhou Y."/>
            <person name="Liu J."/>
            <person name="Tang Z."/>
            <person name="Zhuo Y."/>
            <person name="Zhang Y."/>
            <person name="Yu L."/>
            <person name="Huang J."/>
            <person name="Yang P."/>
            <person name="Peng Q."/>
            <person name="Zhang J."/>
            <person name="Jiang W."/>
            <person name="Zhang Z."/>
            <person name="Lin K."/>
            <person name="Ro D.K."/>
            <person name="Chen X."/>
            <person name="Xiong X."/>
            <person name="Shang Y."/>
            <person name="Huang S."/>
            <person name="Zeng J."/>
        </authorList>
    </citation>
    <scope>NUCLEOTIDE SEQUENCE [LARGE SCALE GENOMIC DNA]</scope>
    <source>
        <strain evidence="3">cv. BLH2017</strain>
        <tissue evidence="2">Root</tissue>
    </source>
</reference>
<gene>
    <name evidence="2" type="ORF">BVC80_1453g4</name>
</gene>
<dbReference type="OrthoDB" id="1877038at2759"/>
<evidence type="ECO:0000256" key="1">
    <source>
        <dbReference type="SAM" id="MobiDB-lite"/>
    </source>
</evidence>
<dbReference type="EMBL" id="MVGT01004368">
    <property type="protein sequence ID" value="OVA00089.1"/>
    <property type="molecule type" value="Genomic_DNA"/>
</dbReference>
<evidence type="ECO:0000313" key="3">
    <source>
        <dbReference type="Proteomes" id="UP000195402"/>
    </source>
</evidence>
<evidence type="ECO:0000313" key="2">
    <source>
        <dbReference type="EMBL" id="OVA00089.1"/>
    </source>
</evidence>
<feature type="compositionally biased region" description="Basic and acidic residues" evidence="1">
    <location>
        <begin position="126"/>
        <end position="142"/>
    </location>
</feature>
<proteinExistence type="predicted"/>
<name>A0A200PPH2_MACCD</name>
<dbReference type="InParanoid" id="A0A200PPH2"/>
<keyword evidence="3" id="KW-1185">Reference proteome</keyword>
<feature type="region of interest" description="Disordered" evidence="1">
    <location>
        <begin position="176"/>
        <end position="224"/>
    </location>
</feature>
<dbReference type="OMA" id="AGQQWHW"/>
<protein>
    <submittedName>
        <fullName evidence="2">Uncharacterized protein</fullName>
    </submittedName>
</protein>
<dbReference type="Proteomes" id="UP000195402">
    <property type="component" value="Unassembled WGS sequence"/>
</dbReference>
<comment type="caution">
    <text evidence="2">The sequence shown here is derived from an EMBL/GenBank/DDBJ whole genome shotgun (WGS) entry which is preliminary data.</text>
</comment>
<feature type="region of interest" description="Disordered" evidence="1">
    <location>
        <begin position="100"/>
        <end position="148"/>
    </location>
</feature>
<feature type="compositionally biased region" description="Basic residues" evidence="1">
    <location>
        <begin position="112"/>
        <end position="125"/>
    </location>
</feature>
<dbReference type="AlphaFoldDB" id="A0A200PPH2"/>
<feature type="compositionally biased region" description="Polar residues" evidence="1">
    <location>
        <begin position="197"/>
        <end position="207"/>
    </location>
</feature>
<organism evidence="2 3">
    <name type="scientific">Macleaya cordata</name>
    <name type="common">Five-seeded plume-poppy</name>
    <name type="synonym">Bocconia cordata</name>
    <dbReference type="NCBI Taxonomy" id="56857"/>
    <lineage>
        <taxon>Eukaryota</taxon>
        <taxon>Viridiplantae</taxon>
        <taxon>Streptophyta</taxon>
        <taxon>Embryophyta</taxon>
        <taxon>Tracheophyta</taxon>
        <taxon>Spermatophyta</taxon>
        <taxon>Magnoliopsida</taxon>
        <taxon>Ranunculales</taxon>
        <taxon>Papaveraceae</taxon>
        <taxon>Papaveroideae</taxon>
        <taxon>Macleaya</taxon>
    </lineage>
</organism>
<sequence>MPRWLWSLEFGLGLVHLDSEGEGETRIIVCYLDVNVIKKNLEMTIGEKGQHQNISREQSFMNSNEQNGKVDGSAQKRLLISDVKWDLQKKQWQFAGPQEHAAIQENHDLQRKQRRRSQYKCRQKKKAAEDGTHDEQRLLEKGHSRKRKKAVGGLNHLLILADSAELLLESGDNCHSAKRDNQYQGHKINPNAHHLQNGHSSANSSGQRRTENPLDASRGNHNVEAEKTAFRLQGKIRLTHLRRQARSKSHELVQETQESQALVHVDPKSFVDAQDVEKVAADQVQEGMGRQNVEAVLAKCYSQLVDGTQEDQIHELDQQHASRQTEAKVCEEQRGRQYHANHAAQRPCQQIDFRRGQVCIAEPLQDGREQPTMPHHVITHYPVQITNGPLLWPDKSRDPSMKQHLSVSQQEQVNPLVKDQIGELSVTETQLPLHVSETKKDHRLIARERRKLRTHRRKKLPKEQPVHTAQLNYLMPDAQVKQMYEAGQQWHWHMWNFHNWRMWEAEQQGALQNMGRPLNGHQLSEDKHVVGGSQHPHVVTRADQDKPQLEVNNDSRKYTIIDFQRDQSVEHQNHETVKAYSEPDKTTSSVKGRTRERKCHLGLLAGWMLSIIV</sequence>
<accession>A0A200PPH2</accession>